<dbReference type="OrthoDB" id="9779968at2"/>
<name>A0A0A7EKD9_9GAMM</name>
<dbReference type="eggNOG" id="COG4102">
    <property type="taxonomic scope" value="Bacteria"/>
</dbReference>
<feature type="chain" id="PRO_5002038072" description="Tat pathway signal protein" evidence="1">
    <location>
        <begin position="28"/>
        <end position="453"/>
    </location>
</feature>
<dbReference type="RefSeq" id="WP_040134670.1">
    <property type="nucleotide sequence ID" value="NZ_CP009889.1"/>
</dbReference>
<reference evidence="2 3" key="1">
    <citation type="submission" date="2014-11" db="EMBL/GenBank/DDBJ databases">
        <title>Complete Genome Sequence of Pseudoalteromonas sp. Strain OCN003 Isolated from Kaneohe Bay, Oahu, Hawaii.</title>
        <authorList>
            <person name="Beurmann S."/>
            <person name="Videau P."/>
            <person name="Ushijima B."/>
            <person name="Smith A.M."/>
            <person name="Aeby G.S."/>
            <person name="Callahan S.M."/>
            <person name="Belcaid M."/>
        </authorList>
    </citation>
    <scope>NUCLEOTIDE SEQUENCE [LARGE SCALE GENOMIC DNA]</scope>
    <source>
        <strain evidence="2 3">OCN003</strain>
    </source>
</reference>
<evidence type="ECO:0008006" key="4">
    <source>
        <dbReference type="Google" id="ProtNLM"/>
    </source>
</evidence>
<dbReference type="Pfam" id="PF07394">
    <property type="entry name" value="DUF1501"/>
    <property type="match status" value="1"/>
</dbReference>
<evidence type="ECO:0000313" key="3">
    <source>
        <dbReference type="Proteomes" id="UP000030341"/>
    </source>
</evidence>
<dbReference type="HOGENOM" id="CLU_032896_1_0_6"/>
<dbReference type="KEGG" id="pseo:OM33_14890"/>
<proteinExistence type="predicted"/>
<accession>A0A0A7EKD9</accession>
<dbReference type="PANTHER" id="PTHR43737">
    <property type="entry name" value="BLL7424 PROTEIN"/>
    <property type="match status" value="1"/>
</dbReference>
<dbReference type="AlphaFoldDB" id="A0A0A7EKD9"/>
<keyword evidence="1" id="KW-0732">Signal</keyword>
<sequence>MNRRNFLKFGSASLATAATLSSLNVLANESASNSDDYKALVCVFLYGGMDNYDTIIPFDDVSYQGWAAIRAPLLSRYATSRTQSNLHALNTPARFGARKFALAPEMTQLAALYNQGNMAIVGNVGPLLAPTQRAMIEANTASLPARLFSHNDQQSTWMSGSPEGAQFGWAGKISDALVQGNIANDSPFSAITMSSGELLITGEQTAPYHLIGGNPADITVLKGVSGDLKAQLEQHFAATGEHASNLLKQDMIAKQQSAYHANALYKSSVSSNTETTTAFPNSFLGQQLASVANVISSHQQLGTNRQVFMVTLGGFDTHSDQARELPELQTTLDQAIGAFASELQANGLFDKVTLFTASDFGRTLAVNGDGTDHGWGSHHFVMGGAVNGGTIYGDLPPAEFDHSLDVGGGRLIPTISTEQYAANFASWMGVNETEINALFPTLGEFGERPDFMM</sequence>
<dbReference type="STRING" id="1348114.OM33_14890"/>
<dbReference type="Proteomes" id="UP000030341">
    <property type="component" value="Chromosome 2"/>
</dbReference>
<protein>
    <recommendedName>
        <fullName evidence="4">Tat pathway signal protein</fullName>
    </recommendedName>
</protein>
<organism evidence="2 3">
    <name type="scientific">Pseudoalteromonas piratica</name>
    <dbReference type="NCBI Taxonomy" id="1348114"/>
    <lineage>
        <taxon>Bacteria</taxon>
        <taxon>Pseudomonadati</taxon>
        <taxon>Pseudomonadota</taxon>
        <taxon>Gammaproteobacteria</taxon>
        <taxon>Alteromonadales</taxon>
        <taxon>Pseudoalteromonadaceae</taxon>
        <taxon>Pseudoalteromonas</taxon>
    </lineage>
</organism>
<feature type="signal peptide" evidence="1">
    <location>
        <begin position="1"/>
        <end position="27"/>
    </location>
</feature>
<gene>
    <name evidence="2" type="ORF">OM33_14890</name>
</gene>
<evidence type="ECO:0000313" key="2">
    <source>
        <dbReference type="EMBL" id="AIY66447.1"/>
    </source>
</evidence>
<keyword evidence="3" id="KW-1185">Reference proteome</keyword>
<evidence type="ECO:0000256" key="1">
    <source>
        <dbReference type="SAM" id="SignalP"/>
    </source>
</evidence>
<dbReference type="EMBL" id="CP009889">
    <property type="protein sequence ID" value="AIY66447.1"/>
    <property type="molecule type" value="Genomic_DNA"/>
</dbReference>
<dbReference type="InterPro" id="IPR010869">
    <property type="entry name" value="DUF1501"/>
</dbReference>
<dbReference type="PANTHER" id="PTHR43737:SF1">
    <property type="entry name" value="DUF1501 DOMAIN-CONTAINING PROTEIN"/>
    <property type="match status" value="1"/>
</dbReference>